<gene>
    <name evidence="2" type="ORF">I8752_26465</name>
</gene>
<dbReference type="InterPro" id="IPR035897">
    <property type="entry name" value="Toll_tir_struct_dom_sf"/>
</dbReference>
<proteinExistence type="predicted"/>
<keyword evidence="1" id="KW-0472">Membrane</keyword>
<name>A0A8J7ICP3_9NOST</name>
<reference evidence="2 3" key="1">
    <citation type="journal article" date="2021" name="Int. J. Syst. Evol. Microbiol.">
        <title>Amazonocrinis nigriterrae gen. nov., sp. nov., Atlanticothrix silvestris gen. nov., sp. nov. and Dendronalium phyllosphericum gen. nov., sp. nov., nostocacean cyanobacteria from Brazilian environments.</title>
        <authorList>
            <person name="Alvarenga D.O."/>
            <person name="Andreote A.P.D."/>
            <person name="Branco L.H.Z."/>
            <person name="Delbaje E."/>
            <person name="Cruz R.B."/>
            <person name="Varani A.M."/>
            <person name="Fiore M.F."/>
        </authorList>
    </citation>
    <scope>NUCLEOTIDE SEQUENCE [LARGE SCALE GENOMIC DNA]</scope>
    <source>
        <strain evidence="2 3">CENA369</strain>
    </source>
</reference>
<accession>A0A8J7ICP3</accession>
<evidence type="ECO:0008006" key="4">
    <source>
        <dbReference type="Google" id="ProtNLM"/>
    </source>
</evidence>
<dbReference type="Gene3D" id="3.40.50.10140">
    <property type="entry name" value="Toll/interleukin-1 receptor homology (TIR) domain"/>
    <property type="match status" value="1"/>
</dbReference>
<dbReference type="RefSeq" id="WP_214435205.1">
    <property type="nucleotide sequence ID" value="NZ_CAWPUQ010000160.1"/>
</dbReference>
<dbReference type="AlphaFoldDB" id="A0A8J7ICP3"/>
<keyword evidence="3" id="KW-1185">Reference proteome</keyword>
<protein>
    <recommendedName>
        <fullName evidence="4">TIR domain-containing protein</fullName>
    </recommendedName>
</protein>
<dbReference type="EMBL" id="JAECZA010000232">
    <property type="protein sequence ID" value="MBH8576470.1"/>
    <property type="molecule type" value="Genomic_DNA"/>
</dbReference>
<sequence>MFANKLVKIFYCCSDFAKDEEMRQQLEEHLSILQRERVIQGWHRGMISPGKEWKSETDNNLKSADIILLLISSKFTASDYHWGDLMKQAMKQHTKKISRIIIIQLRPVDNYWMKAMFPKVKVLPDNGRPITEWKPYDKAFKNIAEGIRKEAEELTDPIYHIKKVLQNLWEIMMSIVKPISNAFIYLTKKSFFSFINLSNSLRSRRYRRSNKILVKVIFILSGIFMLFILQSHNISEIFSSEPSVITRSESSPIISSTQIRNSTGWIRIGKVNTRSGSLTDGEPLLETSISPPIIPSLQSVVTVKYEVDLNKEKYSSSKLLQKLKPGEKVTIFNVESMTKSGQNSPFVEVMAQVRKCNQTCNQ</sequence>
<dbReference type="Proteomes" id="UP000662314">
    <property type="component" value="Unassembled WGS sequence"/>
</dbReference>
<organism evidence="2 3">
    <name type="scientific">Dendronalium phyllosphericum CENA369</name>
    <dbReference type="NCBI Taxonomy" id="1725256"/>
    <lineage>
        <taxon>Bacteria</taxon>
        <taxon>Bacillati</taxon>
        <taxon>Cyanobacteriota</taxon>
        <taxon>Cyanophyceae</taxon>
        <taxon>Nostocales</taxon>
        <taxon>Nostocaceae</taxon>
        <taxon>Dendronalium</taxon>
        <taxon>Dendronalium phyllosphericum</taxon>
    </lineage>
</organism>
<keyword evidence="1" id="KW-0812">Transmembrane</keyword>
<keyword evidence="1" id="KW-1133">Transmembrane helix</keyword>
<comment type="caution">
    <text evidence="2">The sequence shown here is derived from an EMBL/GenBank/DDBJ whole genome shotgun (WGS) entry which is preliminary data.</text>
</comment>
<feature type="transmembrane region" description="Helical" evidence="1">
    <location>
        <begin position="212"/>
        <end position="229"/>
    </location>
</feature>
<evidence type="ECO:0000313" key="2">
    <source>
        <dbReference type="EMBL" id="MBH8576470.1"/>
    </source>
</evidence>
<evidence type="ECO:0000313" key="3">
    <source>
        <dbReference type="Proteomes" id="UP000662314"/>
    </source>
</evidence>
<dbReference type="SUPFAM" id="SSF52200">
    <property type="entry name" value="Toll/Interleukin receptor TIR domain"/>
    <property type="match status" value="1"/>
</dbReference>
<evidence type="ECO:0000256" key="1">
    <source>
        <dbReference type="SAM" id="Phobius"/>
    </source>
</evidence>